<proteinExistence type="predicted"/>
<dbReference type="EMBL" id="JACEFO010002736">
    <property type="protein sequence ID" value="KAF8650249.1"/>
    <property type="molecule type" value="Genomic_DNA"/>
</dbReference>
<dbReference type="OrthoDB" id="661112at2759"/>
<keyword evidence="3" id="KW-1185">Reference proteome</keyword>
<evidence type="ECO:0000313" key="2">
    <source>
        <dbReference type="EMBL" id="KAF8650249.1"/>
    </source>
</evidence>
<feature type="chain" id="PRO_5032619582" evidence="1">
    <location>
        <begin position="29"/>
        <end position="83"/>
    </location>
</feature>
<name>A0A835AAF3_9POAL</name>
<dbReference type="AlphaFoldDB" id="A0A835AAF3"/>
<dbReference type="Proteomes" id="UP000636709">
    <property type="component" value="Unassembled WGS sequence"/>
</dbReference>
<evidence type="ECO:0000313" key="3">
    <source>
        <dbReference type="Proteomes" id="UP000636709"/>
    </source>
</evidence>
<accession>A0A835AAF3</accession>
<gene>
    <name evidence="2" type="ORF">HU200_064007</name>
</gene>
<reference evidence="2" key="1">
    <citation type="submission" date="2020-07" db="EMBL/GenBank/DDBJ databases">
        <title>Genome sequence and genetic diversity analysis of an under-domesticated orphan crop, white fonio (Digitaria exilis).</title>
        <authorList>
            <person name="Bennetzen J.L."/>
            <person name="Chen S."/>
            <person name="Ma X."/>
            <person name="Wang X."/>
            <person name="Yssel A.E.J."/>
            <person name="Chaluvadi S.R."/>
            <person name="Johnson M."/>
            <person name="Gangashetty P."/>
            <person name="Hamidou F."/>
            <person name="Sanogo M.D."/>
            <person name="Zwaenepoel A."/>
            <person name="Wallace J."/>
            <person name="Van De Peer Y."/>
            <person name="Van Deynze A."/>
        </authorList>
    </citation>
    <scope>NUCLEOTIDE SEQUENCE</scope>
    <source>
        <tissue evidence="2">Leaves</tissue>
    </source>
</reference>
<organism evidence="2 3">
    <name type="scientific">Digitaria exilis</name>
    <dbReference type="NCBI Taxonomy" id="1010633"/>
    <lineage>
        <taxon>Eukaryota</taxon>
        <taxon>Viridiplantae</taxon>
        <taxon>Streptophyta</taxon>
        <taxon>Embryophyta</taxon>
        <taxon>Tracheophyta</taxon>
        <taxon>Spermatophyta</taxon>
        <taxon>Magnoliopsida</taxon>
        <taxon>Liliopsida</taxon>
        <taxon>Poales</taxon>
        <taxon>Poaceae</taxon>
        <taxon>PACMAD clade</taxon>
        <taxon>Panicoideae</taxon>
        <taxon>Panicodae</taxon>
        <taxon>Paniceae</taxon>
        <taxon>Anthephorinae</taxon>
        <taxon>Digitaria</taxon>
    </lineage>
</organism>
<sequence length="83" mass="9143">MSNKMNTKQATLCVLLLVLMLHADHTLSGSCSSCNDSYIKVPFCKGWSCKAECWLEAKLTSSTVSQHKCTKGGIKGRCYCLFC</sequence>
<protein>
    <submittedName>
        <fullName evidence="2">Uncharacterized protein</fullName>
    </submittedName>
</protein>
<evidence type="ECO:0000256" key="1">
    <source>
        <dbReference type="SAM" id="SignalP"/>
    </source>
</evidence>
<feature type="signal peptide" evidence="1">
    <location>
        <begin position="1"/>
        <end position="28"/>
    </location>
</feature>
<comment type="caution">
    <text evidence="2">The sequence shown here is derived from an EMBL/GenBank/DDBJ whole genome shotgun (WGS) entry which is preliminary data.</text>
</comment>
<keyword evidence="1" id="KW-0732">Signal</keyword>